<evidence type="ECO:0000313" key="1">
    <source>
        <dbReference type="EMBL" id="HIU57196.1"/>
    </source>
</evidence>
<dbReference type="AlphaFoldDB" id="A0A9D1MBG4"/>
<dbReference type="Proteomes" id="UP000824109">
    <property type="component" value="Unassembled WGS sequence"/>
</dbReference>
<gene>
    <name evidence="1" type="ORF">IAA61_05215</name>
</gene>
<organism evidence="1 2">
    <name type="scientific">Candidatus Ornithomonoglobus merdipullorum</name>
    <dbReference type="NCBI Taxonomy" id="2840895"/>
    <lineage>
        <taxon>Bacteria</taxon>
        <taxon>Bacillati</taxon>
        <taxon>Bacillota</taxon>
        <taxon>Clostridia</taxon>
        <taxon>Candidatus Ornithomonoglobus</taxon>
    </lineage>
</organism>
<reference evidence="1" key="1">
    <citation type="submission" date="2020-10" db="EMBL/GenBank/DDBJ databases">
        <authorList>
            <person name="Gilroy R."/>
        </authorList>
    </citation>
    <scope>NUCLEOTIDE SEQUENCE</scope>
    <source>
        <strain evidence="1">USAMLcec3-3695</strain>
    </source>
</reference>
<protein>
    <submittedName>
        <fullName evidence="1">Uncharacterized protein</fullName>
    </submittedName>
</protein>
<evidence type="ECO:0000313" key="2">
    <source>
        <dbReference type="Proteomes" id="UP000824109"/>
    </source>
</evidence>
<proteinExistence type="predicted"/>
<comment type="caution">
    <text evidence="1">The sequence shown here is derived from an EMBL/GenBank/DDBJ whole genome shotgun (WGS) entry which is preliminary data.</text>
</comment>
<reference evidence="1" key="2">
    <citation type="journal article" date="2021" name="PeerJ">
        <title>Extensive microbial diversity within the chicken gut microbiome revealed by metagenomics and culture.</title>
        <authorList>
            <person name="Gilroy R."/>
            <person name="Ravi A."/>
            <person name="Getino M."/>
            <person name="Pursley I."/>
            <person name="Horton D.L."/>
            <person name="Alikhan N.F."/>
            <person name="Baker D."/>
            <person name="Gharbi K."/>
            <person name="Hall N."/>
            <person name="Watson M."/>
            <person name="Adriaenssens E.M."/>
            <person name="Foster-Nyarko E."/>
            <person name="Jarju S."/>
            <person name="Secka A."/>
            <person name="Antonio M."/>
            <person name="Oren A."/>
            <person name="Chaudhuri R.R."/>
            <person name="La Ragione R."/>
            <person name="Hildebrand F."/>
            <person name="Pallen M.J."/>
        </authorList>
    </citation>
    <scope>NUCLEOTIDE SEQUENCE</scope>
    <source>
        <strain evidence="1">USAMLcec3-3695</strain>
    </source>
</reference>
<accession>A0A9D1MBG4</accession>
<dbReference type="EMBL" id="DVNB01000053">
    <property type="protein sequence ID" value="HIU57196.1"/>
    <property type="molecule type" value="Genomic_DNA"/>
</dbReference>
<sequence>MTSTNSSGGTLGVTFDEPVRTVQGEEITVVSKIAYGRQLEVRLRRRYG</sequence>
<name>A0A9D1MBG4_9FIRM</name>